<dbReference type="GO" id="GO:0003824">
    <property type="term" value="F:catalytic activity"/>
    <property type="evidence" value="ECO:0007669"/>
    <property type="project" value="InterPro"/>
</dbReference>
<sequence length="511" mass="58200">MGLNKNIPASHSECSILHINIQSVSNKIDHLRLLLSETHVDFLCLSEHWLTEVCLNTVNLDDYSLVSYFCREQSHGGVAIFSNNFVKCKPVDLSTFAVPIHAEFCGCEVAYSHTILITLYRSSSSGDFTIFKHCLLNLLYHLNRKYNHIVIVGDFNIEFNRDTDCAKQLLDIFNSYGLSHKINVPTRITTTTASCLDNVVTNIDGGILEVSNFDPDLSDHCSQYVTIRVTRLSDVHKVTECQRLITQKGLKKFHSNLSGVDWGCSSFDQLDSNGVATSILDCLKSNINLCFPFRKVKRRSGFGVKWYTSRLRDMKQNVFHLKQLALESKVEQDWLTYKIARNLYNREMREEKRKSFSNVISNSSNKPKTCWNIVNSERVNKSKPAQCSISPEEFNRFFVNISETLITSIELANSDSTYYLNKIVKPASSFFMSPILEVDVIAAIKLLKDSPSIDYYNMNSKILKSVLPYITSPLTLLFNKCISEGCWPDDLKITKVTPVFKKGDKEEPDNY</sequence>
<reference evidence="2" key="1">
    <citation type="submission" date="2013-07" db="EMBL/GenBank/DDBJ databases">
        <title>Midgut Transcriptome Profiling of Anoplphora glabripennis, a Lignocellulose Degrading, Wood-Boring Cerambycid.</title>
        <authorList>
            <person name="Scully E.D."/>
            <person name="Hoover K."/>
            <person name="Carlson J.E."/>
            <person name="Tien M."/>
            <person name="Geib S.M."/>
        </authorList>
    </citation>
    <scope>NUCLEOTIDE SEQUENCE</scope>
</reference>
<accession>V5I975</accession>
<proteinExistence type="predicted"/>
<evidence type="ECO:0000259" key="1">
    <source>
        <dbReference type="Pfam" id="PF03372"/>
    </source>
</evidence>
<name>V5I975_ANOGL</name>
<dbReference type="Gene3D" id="3.60.10.10">
    <property type="entry name" value="Endonuclease/exonuclease/phosphatase"/>
    <property type="match status" value="1"/>
</dbReference>
<feature type="domain" description="Endonuclease/exonuclease/phosphatase" evidence="1">
    <location>
        <begin position="19"/>
        <end position="220"/>
    </location>
</feature>
<dbReference type="InterPro" id="IPR036691">
    <property type="entry name" value="Endo/exonu/phosph_ase_sf"/>
</dbReference>
<dbReference type="GO" id="GO:0007508">
    <property type="term" value="P:larval heart development"/>
    <property type="evidence" value="ECO:0007669"/>
    <property type="project" value="TreeGrafter"/>
</dbReference>
<dbReference type="Pfam" id="PF03372">
    <property type="entry name" value="Exo_endo_phos"/>
    <property type="match status" value="1"/>
</dbReference>
<dbReference type="PANTHER" id="PTHR33395:SF22">
    <property type="entry name" value="REVERSE TRANSCRIPTASE DOMAIN-CONTAINING PROTEIN"/>
    <property type="match status" value="1"/>
</dbReference>
<feature type="non-terminal residue" evidence="2">
    <location>
        <position position="511"/>
    </location>
</feature>
<organism evidence="2">
    <name type="scientific">Anoplophora glabripennis</name>
    <name type="common">Asian longhorn beetle</name>
    <name type="synonym">Anoplophora nobilis</name>
    <dbReference type="NCBI Taxonomy" id="217634"/>
    <lineage>
        <taxon>Eukaryota</taxon>
        <taxon>Metazoa</taxon>
        <taxon>Ecdysozoa</taxon>
        <taxon>Arthropoda</taxon>
        <taxon>Hexapoda</taxon>
        <taxon>Insecta</taxon>
        <taxon>Pterygota</taxon>
        <taxon>Neoptera</taxon>
        <taxon>Endopterygota</taxon>
        <taxon>Coleoptera</taxon>
        <taxon>Polyphaga</taxon>
        <taxon>Cucujiformia</taxon>
        <taxon>Chrysomeloidea</taxon>
        <taxon>Cerambycidae</taxon>
        <taxon>Lamiinae</taxon>
        <taxon>Lamiini</taxon>
        <taxon>Anoplophora</taxon>
    </lineage>
</organism>
<protein>
    <recommendedName>
        <fullName evidence="1">Endonuclease/exonuclease/phosphatase domain-containing protein</fullName>
    </recommendedName>
</protein>
<dbReference type="PANTHER" id="PTHR33395">
    <property type="entry name" value="TRANSCRIPTASE, PUTATIVE-RELATED-RELATED"/>
    <property type="match status" value="1"/>
</dbReference>
<dbReference type="SUPFAM" id="SSF56219">
    <property type="entry name" value="DNase I-like"/>
    <property type="match status" value="1"/>
</dbReference>
<dbReference type="EMBL" id="GALX01003425">
    <property type="protein sequence ID" value="JAB65041.1"/>
    <property type="molecule type" value="Transcribed_RNA"/>
</dbReference>
<dbReference type="AlphaFoldDB" id="V5I975"/>
<dbReference type="GO" id="GO:0031012">
    <property type="term" value="C:extracellular matrix"/>
    <property type="evidence" value="ECO:0007669"/>
    <property type="project" value="TreeGrafter"/>
</dbReference>
<dbReference type="GO" id="GO:0061343">
    <property type="term" value="P:cell adhesion involved in heart morphogenesis"/>
    <property type="evidence" value="ECO:0007669"/>
    <property type="project" value="TreeGrafter"/>
</dbReference>
<dbReference type="InterPro" id="IPR005135">
    <property type="entry name" value="Endo/exonuclease/phosphatase"/>
</dbReference>
<evidence type="ECO:0000313" key="2">
    <source>
        <dbReference type="EMBL" id="JAB65041.1"/>
    </source>
</evidence>